<dbReference type="Gene3D" id="3.30.70.360">
    <property type="match status" value="1"/>
</dbReference>
<dbReference type="SUPFAM" id="SSF55031">
    <property type="entry name" value="Bacterial exopeptidase dimerisation domain"/>
    <property type="match status" value="1"/>
</dbReference>
<dbReference type="InterPro" id="IPR011650">
    <property type="entry name" value="Peptidase_M20_dimer"/>
</dbReference>
<feature type="binding site" evidence="1">
    <location>
        <position position="100"/>
    </location>
    <ligand>
        <name>Mn(2+)</name>
        <dbReference type="ChEBI" id="CHEBI:29035"/>
        <label>2</label>
    </ligand>
</feature>
<reference evidence="3 4" key="1">
    <citation type="journal article" date="2009" name="Genome Biol.">
        <title>Comparative genome and phenotypic analysis of Clostridium difficile 027 strains provides insight into the evolution of a hypervirulent bacterium.</title>
        <authorList>
            <person name="Stabler R.A."/>
            <person name="He M."/>
            <person name="Dawson L."/>
            <person name="Martin M."/>
            <person name="Valiente E."/>
            <person name="Corton C."/>
            <person name="Lawley T.D."/>
            <person name="Sebaihia M."/>
            <person name="Quail M.A."/>
            <person name="Rose G."/>
            <person name="Gerding D.N."/>
            <person name="Gibert M."/>
            <person name="Popoff M.R."/>
            <person name="Parkhill J."/>
            <person name="Dougan G."/>
            <person name="Wren B.W."/>
        </authorList>
    </citation>
    <scope>NUCLEOTIDE SEQUENCE [LARGE SCALE GENOMIC DNA]</scope>
    <source>
        <strain evidence="3 4">CD196</strain>
    </source>
</reference>
<dbReference type="GO" id="GO:0046872">
    <property type="term" value="F:metal ion binding"/>
    <property type="evidence" value="ECO:0007669"/>
    <property type="project" value="UniProtKB-KW"/>
</dbReference>
<feature type="domain" description="Peptidase M20 dimerisation" evidence="2">
    <location>
        <begin position="181"/>
        <end position="277"/>
    </location>
</feature>
<keyword evidence="1" id="KW-0479">Metal-binding</keyword>
<feature type="binding site" evidence="1">
    <location>
        <position position="360"/>
    </location>
    <ligand>
        <name>Mn(2+)</name>
        <dbReference type="ChEBI" id="CHEBI:29035"/>
        <label>2</label>
    </ligand>
</feature>
<dbReference type="Gene3D" id="3.40.630.10">
    <property type="entry name" value="Zn peptidases"/>
    <property type="match status" value="1"/>
</dbReference>
<dbReference type="SUPFAM" id="SSF53187">
    <property type="entry name" value="Zn-dependent exopeptidases"/>
    <property type="match status" value="1"/>
</dbReference>
<sequence length="391" mass="43273">MNLKQLSEKYEEYVIQMRREFHKYPELSFKEIRTTQRIREELQKIGVPFVSIEPNIVIATIQGKNEGKTIAIRGDIDALPMQEDSDVEYKSEYDGIMHSCGHDAHGAMLLGLAHMLNDIRKDLKGRVLLVFQAAEEVGGGHKEIIQYFKENGGPDRLIATHVWSDIEAGKISVEPGPRMAGGSGWRIDITGRGGHGSRPDQSIDPIKPACDIVLKVSSIPVNHISVLEQCVVHACAIHGGTTIGNVIPNNAEVIGGYRYFTEESGKKVFDIIKQMSNGVGQAYGVDVKVTHTGGIGPVINDEEAVKMAKEIVSNIDGLELDSYEPICASDCYGEILKEYSGFYCYLGVGNKEKGIIYAQHHPKYNIDEDTLKLGCEFMAKYAVEFLNKNNN</sequence>
<dbReference type="GO" id="GO:0016787">
    <property type="term" value="F:hydrolase activity"/>
    <property type="evidence" value="ECO:0007669"/>
    <property type="project" value="InterPro"/>
</dbReference>
<dbReference type="PANTHER" id="PTHR11014:SF63">
    <property type="entry name" value="METALLOPEPTIDASE, PUTATIVE (AFU_ORTHOLOGUE AFUA_6G09600)-RELATED"/>
    <property type="match status" value="1"/>
</dbReference>
<dbReference type="Proteomes" id="UP000002068">
    <property type="component" value="Chromosome"/>
</dbReference>
<dbReference type="RefSeq" id="WP_009889888.1">
    <property type="nucleotide sequence ID" value="NC_013315.1"/>
</dbReference>
<dbReference type="HOGENOM" id="CLU_023257_0_1_9"/>
<dbReference type="InterPro" id="IPR036264">
    <property type="entry name" value="Bact_exopeptidase_dim_dom"/>
</dbReference>
<evidence type="ECO:0000313" key="3">
    <source>
        <dbReference type="EMBL" id="CBA63450.1"/>
    </source>
</evidence>
<dbReference type="Pfam" id="PF01546">
    <property type="entry name" value="Peptidase_M20"/>
    <property type="match status" value="1"/>
</dbReference>
<dbReference type="EMBL" id="FN538970">
    <property type="protein sequence ID" value="CBA63450.1"/>
    <property type="molecule type" value="Genomic_DNA"/>
</dbReference>
<dbReference type="InterPro" id="IPR017439">
    <property type="entry name" value="Amidohydrolase"/>
</dbReference>
<dbReference type="InterPro" id="IPR002933">
    <property type="entry name" value="Peptidase_M20"/>
</dbReference>
<dbReference type="NCBIfam" id="TIGR01891">
    <property type="entry name" value="amidohydrolases"/>
    <property type="match status" value="1"/>
</dbReference>
<evidence type="ECO:0000313" key="4">
    <source>
        <dbReference type="Proteomes" id="UP000002068"/>
    </source>
</evidence>
<evidence type="ECO:0000259" key="2">
    <source>
        <dbReference type="Pfam" id="PF07687"/>
    </source>
</evidence>
<gene>
    <name evidence="3" type="ordered locus">CD196_1803</name>
</gene>
<dbReference type="Pfam" id="PF07687">
    <property type="entry name" value="M20_dimer"/>
    <property type="match status" value="1"/>
</dbReference>
<protein>
    <submittedName>
        <fullName evidence="3">Peptidase</fullName>
    </submittedName>
</protein>
<feature type="binding site" evidence="1">
    <location>
        <position position="161"/>
    </location>
    <ligand>
        <name>Mn(2+)</name>
        <dbReference type="ChEBI" id="CHEBI:29035"/>
        <label>2</label>
    </ligand>
</feature>
<dbReference type="PIRSF" id="PIRSF005962">
    <property type="entry name" value="Pept_M20D_amidohydro"/>
    <property type="match status" value="1"/>
</dbReference>
<name>A0A0H3N2Z8_CLODC</name>
<dbReference type="PANTHER" id="PTHR11014">
    <property type="entry name" value="PEPTIDASE M20 FAMILY MEMBER"/>
    <property type="match status" value="1"/>
</dbReference>
<dbReference type="AlphaFoldDB" id="A0A0H3N2Z8"/>
<keyword evidence="1" id="KW-0464">Manganese</keyword>
<organism evidence="3 4">
    <name type="scientific">Clostridioides difficile (strain CD196)</name>
    <name type="common">Peptoclostridium difficile</name>
    <dbReference type="NCBI Taxonomy" id="645462"/>
    <lineage>
        <taxon>Bacteria</taxon>
        <taxon>Bacillati</taxon>
        <taxon>Bacillota</taxon>
        <taxon>Clostridia</taxon>
        <taxon>Peptostreptococcales</taxon>
        <taxon>Peptostreptococcaceae</taxon>
        <taxon>Clostridioides</taxon>
    </lineage>
</organism>
<feature type="binding site" evidence="1">
    <location>
        <position position="136"/>
    </location>
    <ligand>
        <name>Mn(2+)</name>
        <dbReference type="ChEBI" id="CHEBI:29035"/>
        <label>2</label>
    </ligand>
</feature>
<comment type="cofactor">
    <cofactor evidence="1">
        <name>Mn(2+)</name>
        <dbReference type="ChEBI" id="CHEBI:29035"/>
    </cofactor>
    <text evidence="1">The Mn(2+) ion enhances activity.</text>
</comment>
<evidence type="ECO:0000256" key="1">
    <source>
        <dbReference type="PIRSR" id="PIRSR005962-1"/>
    </source>
</evidence>
<accession>A0A0H3N2Z8</accession>
<proteinExistence type="predicted"/>
<dbReference type="KEGG" id="cdc:CD196_1803"/>
<feature type="binding site" evidence="1">
    <location>
        <position position="102"/>
    </location>
    <ligand>
        <name>Mn(2+)</name>
        <dbReference type="ChEBI" id="CHEBI:29035"/>
        <label>2</label>
    </ligand>
</feature>